<dbReference type="RefSeq" id="XP_022490527.1">
    <property type="nucleotide sequence ID" value="XM_022629930.1"/>
</dbReference>
<keyword evidence="10" id="KW-1185">Reference proteome</keyword>
<evidence type="ECO:0000259" key="8">
    <source>
        <dbReference type="PROSITE" id="PS50048"/>
    </source>
</evidence>
<feature type="region of interest" description="Disordered" evidence="7">
    <location>
        <begin position="79"/>
        <end position="104"/>
    </location>
</feature>
<keyword evidence="3" id="KW-0805">Transcription regulation</keyword>
<dbReference type="CDD" id="cd00067">
    <property type="entry name" value="GAL4"/>
    <property type="match status" value="1"/>
</dbReference>
<gene>
    <name evidence="9" type="ORF">PENARI_c005G09042</name>
</gene>
<dbReference type="Gene3D" id="4.10.240.10">
    <property type="entry name" value="Zn(2)-C6 fungal-type DNA-binding domain"/>
    <property type="match status" value="1"/>
</dbReference>
<dbReference type="GeneID" id="34574664"/>
<dbReference type="GO" id="GO:0000981">
    <property type="term" value="F:DNA-binding transcription factor activity, RNA polymerase II-specific"/>
    <property type="evidence" value="ECO:0007669"/>
    <property type="project" value="InterPro"/>
</dbReference>
<dbReference type="PANTHER" id="PTHR31001">
    <property type="entry name" value="UNCHARACTERIZED TRANSCRIPTIONAL REGULATORY PROTEIN"/>
    <property type="match status" value="1"/>
</dbReference>
<evidence type="ECO:0000256" key="3">
    <source>
        <dbReference type="ARBA" id="ARBA00023015"/>
    </source>
</evidence>
<keyword evidence="6" id="KW-0539">Nucleus</keyword>
<comment type="subcellular location">
    <subcellularLocation>
        <location evidence="1">Nucleus</location>
    </subcellularLocation>
</comment>
<evidence type="ECO:0000256" key="1">
    <source>
        <dbReference type="ARBA" id="ARBA00004123"/>
    </source>
</evidence>
<organism evidence="9 10">
    <name type="scientific">Penicillium arizonense</name>
    <dbReference type="NCBI Taxonomy" id="1835702"/>
    <lineage>
        <taxon>Eukaryota</taxon>
        <taxon>Fungi</taxon>
        <taxon>Dikarya</taxon>
        <taxon>Ascomycota</taxon>
        <taxon>Pezizomycotina</taxon>
        <taxon>Eurotiomycetes</taxon>
        <taxon>Eurotiomycetidae</taxon>
        <taxon>Eurotiales</taxon>
        <taxon>Aspergillaceae</taxon>
        <taxon>Penicillium</taxon>
    </lineage>
</organism>
<dbReference type="PANTHER" id="PTHR31001:SF50">
    <property type="entry name" value="ZN(II)2CYS6 TRANSCRIPTION FACTOR (EUROFUNG)"/>
    <property type="match status" value="1"/>
</dbReference>
<feature type="domain" description="Zn(2)-C6 fungal-type" evidence="8">
    <location>
        <begin position="23"/>
        <end position="52"/>
    </location>
</feature>
<dbReference type="SUPFAM" id="SSF57701">
    <property type="entry name" value="Zn2/Cys6 DNA-binding domain"/>
    <property type="match status" value="1"/>
</dbReference>
<comment type="caution">
    <text evidence="9">The sequence shown here is derived from an EMBL/GenBank/DDBJ whole genome shotgun (WGS) entry which is preliminary data.</text>
</comment>
<keyword evidence="2" id="KW-0479">Metal-binding</keyword>
<dbReference type="PROSITE" id="PS50048">
    <property type="entry name" value="ZN2_CY6_FUNGAL_2"/>
    <property type="match status" value="1"/>
</dbReference>
<keyword evidence="4" id="KW-0238">DNA-binding</keyword>
<reference evidence="9 10" key="1">
    <citation type="journal article" date="2016" name="Sci. Rep.">
        <title>Penicillium arizonense, a new, genome sequenced fungal species, reveals a high chemical diversity in secreted metabolites.</title>
        <authorList>
            <person name="Grijseels S."/>
            <person name="Nielsen J.C."/>
            <person name="Randelovic M."/>
            <person name="Nielsen J."/>
            <person name="Nielsen K.F."/>
            <person name="Workman M."/>
            <person name="Frisvad J.C."/>
        </authorList>
    </citation>
    <scope>NUCLEOTIDE SEQUENCE [LARGE SCALE GENOMIC DNA]</scope>
    <source>
        <strain evidence="9 10">CBS 141311</strain>
    </source>
</reference>
<dbReference type="GO" id="GO:0008270">
    <property type="term" value="F:zinc ion binding"/>
    <property type="evidence" value="ECO:0007669"/>
    <property type="project" value="InterPro"/>
</dbReference>
<evidence type="ECO:0000256" key="2">
    <source>
        <dbReference type="ARBA" id="ARBA00022723"/>
    </source>
</evidence>
<keyword evidence="5" id="KW-0804">Transcription</keyword>
<dbReference type="InterPro" id="IPR050613">
    <property type="entry name" value="Sec_Metabolite_Reg"/>
</dbReference>
<dbReference type="OrthoDB" id="2139348at2759"/>
<evidence type="ECO:0000313" key="9">
    <source>
        <dbReference type="EMBL" id="OGE55097.1"/>
    </source>
</evidence>
<dbReference type="InterPro" id="IPR001138">
    <property type="entry name" value="Zn2Cys6_DnaBD"/>
</dbReference>
<dbReference type="EMBL" id="LXJU01000005">
    <property type="protein sequence ID" value="OGE55097.1"/>
    <property type="molecule type" value="Genomic_DNA"/>
</dbReference>
<sequence>MSDNLENKTPRVTSSHVEFKKRSCFRCNTRKVRCDRTYPCGACVKAEVECAFPGPKRARRTLNRPPSSELLARLKDLEEEVSQLRSKQPSPRDSDVNPTSDLDAPSSLAKKAELLVLKEGKSRYVSGEASVTLGEKISELRDIIESDSNEEDSSPHENSNFTVLPQGGLFGGDKSYYSWSLDKDVQNASAGVDMTPSDEALLFSVYYAAVASMRAHLCHSILGVNHDTAIQDCKRAVSQGLRRANFIKCQNISVLQGAVLFLLCYRVGGDTRLVWAESAVVIRVAQAQGIHRDGQNIALPPFETEIRRRLWWHICLLDMLSSGDQGVDTQIRPGMFDTQFPTNVDDDDLILHMPNLPKPKSGFTDNSICIMNSQIMTNLYWPCHSMNQNPKMSSHARETLVTNMGKDLHREYLDHFNLDIPIHWVSATIVRLQLSKSWLAAHFQSSTDPYGTISSHDVRVFEMAVEIVQFAYLLQTNEATSQWSWLCQSYEEWHIVAFILSELCLRPLNPDTDPACDIVSKMYELWQRGIPHTDAILHKPMDRFM</sequence>
<name>A0A1F5LPP9_PENAI</name>
<dbReference type="Proteomes" id="UP000177622">
    <property type="component" value="Unassembled WGS sequence"/>
</dbReference>
<evidence type="ECO:0000256" key="4">
    <source>
        <dbReference type="ARBA" id="ARBA00023125"/>
    </source>
</evidence>
<evidence type="ECO:0000313" key="10">
    <source>
        <dbReference type="Proteomes" id="UP000177622"/>
    </source>
</evidence>
<dbReference type="InterPro" id="IPR036864">
    <property type="entry name" value="Zn2-C6_fun-type_DNA-bd_sf"/>
</dbReference>
<proteinExistence type="predicted"/>
<dbReference type="GO" id="GO:0005634">
    <property type="term" value="C:nucleus"/>
    <property type="evidence" value="ECO:0007669"/>
    <property type="project" value="UniProtKB-SubCell"/>
</dbReference>
<evidence type="ECO:0000256" key="6">
    <source>
        <dbReference type="ARBA" id="ARBA00023242"/>
    </source>
</evidence>
<dbReference type="CDD" id="cd12148">
    <property type="entry name" value="fungal_TF_MHR"/>
    <property type="match status" value="1"/>
</dbReference>
<dbReference type="GO" id="GO:0003677">
    <property type="term" value="F:DNA binding"/>
    <property type="evidence" value="ECO:0007669"/>
    <property type="project" value="UniProtKB-KW"/>
</dbReference>
<dbReference type="SMART" id="SM00906">
    <property type="entry name" value="Fungal_trans"/>
    <property type="match status" value="1"/>
</dbReference>
<dbReference type="Pfam" id="PF04082">
    <property type="entry name" value="Fungal_trans"/>
    <property type="match status" value="1"/>
</dbReference>
<dbReference type="InterPro" id="IPR007219">
    <property type="entry name" value="XnlR_reg_dom"/>
</dbReference>
<evidence type="ECO:0000256" key="7">
    <source>
        <dbReference type="SAM" id="MobiDB-lite"/>
    </source>
</evidence>
<dbReference type="SMART" id="SM00066">
    <property type="entry name" value="GAL4"/>
    <property type="match status" value="1"/>
</dbReference>
<dbReference type="AlphaFoldDB" id="A0A1F5LPP9"/>
<dbReference type="GO" id="GO:0006351">
    <property type="term" value="P:DNA-templated transcription"/>
    <property type="evidence" value="ECO:0007669"/>
    <property type="project" value="InterPro"/>
</dbReference>
<evidence type="ECO:0000256" key="5">
    <source>
        <dbReference type="ARBA" id="ARBA00023163"/>
    </source>
</evidence>
<protein>
    <recommendedName>
        <fullName evidence="8">Zn(2)-C6 fungal-type domain-containing protein</fullName>
    </recommendedName>
</protein>
<dbReference type="Pfam" id="PF00172">
    <property type="entry name" value="Zn_clus"/>
    <property type="match status" value="1"/>
</dbReference>
<accession>A0A1F5LPP9</accession>